<dbReference type="CDD" id="cd05154">
    <property type="entry name" value="ACAD10_11_N-like"/>
    <property type="match status" value="1"/>
</dbReference>
<gene>
    <name evidence="3" type="ORF">E0F26_08220</name>
</gene>
<dbReference type="PANTHER" id="PTHR21310">
    <property type="entry name" value="AMINOGLYCOSIDE PHOSPHOTRANSFERASE-RELATED-RELATED"/>
    <property type="match status" value="1"/>
</dbReference>
<dbReference type="EMBL" id="CP036501">
    <property type="protein sequence ID" value="UZP74725.1"/>
    <property type="molecule type" value="Genomic_DNA"/>
</dbReference>
<dbReference type="SUPFAM" id="SSF56112">
    <property type="entry name" value="Protein kinase-like (PK-like)"/>
    <property type="match status" value="1"/>
</dbReference>
<protein>
    <submittedName>
        <fullName evidence="3">Phosphotransferase family protein</fullName>
    </submittedName>
</protein>
<dbReference type="Proteomes" id="UP001317963">
    <property type="component" value="Chromosome"/>
</dbReference>
<sequence length="463" mass="50718">MDQTFEESLSALISRHFEGAKLISSSQLTAGASQQTFRITIEGKGGDTQVFALRRAQPGLASSSYGQLPPSVEVELLQLAAHGGVPVPGIEYVLCPGDGLGDGYIMEWLEGETMGQRIVKRPELSGARASLAFDCGQALARIHALSVPCSLVERLHNVSPEALVRETWEAYIVLDTPQPMIDFTAQWLLSNVPADFETTLVHGDFRNGNLMVTPDGIGAVLDWELCHMGDPMRDLGWLCVNSWRFGNRSLPVGGFGKVEDLIAGYESETGQPVDLTTLRFWEVFGSFWWSVTTLGMANTWRSGETPSVERPVIGRRSSEAQMDCVHLLIPGELPAHPDKISDANLPSVSEIIRSVKSHLTEHVGEKLEGADQFLMRVAVNSLSIAERELSFAPAAERAELAGLKSLFSGLEGNEDLEQLRWNLVSALRSNEPMDVDILGAHLRQTVAHRLYIDQPKYSALTNS</sequence>
<dbReference type="InterPro" id="IPR046252">
    <property type="entry name" value="DUF6285"/>
</dbReference>
<evidence type="ECO:0000313" key="3">
    <source>
        <dbReference type="EMBL" id="UZP74725.1"/>
    </source>
</evidence>
<dbReference type="Gene3D" id="3.90.1200.10">
    <property type="match status" value="1"/>
</dbReference>
<reference evidence="3 4" key="1">
    <citation type="submission" date="2019-02" db="EMBL/GenBank/DDBJ databases">
        <title>Halieaceae_genomes.</title>
        <authorList>
            <person name="Li S.-H."/>
        </authorList>
    </citation>
    <scope>NUCLEOTIDE SEQUENCE [LARGE SCALE GENOMIC DNA]</scope>
    <source>
        <strain evidence="3 4">JH123</strain>
    </source>
</reference>
<evidence type="ECO:0000259" key="2">
    <source>
        <dbReference type="Pfam" id="PF19802"/>
    </source>
</evidence>
<name>A0ABY6Q743_9GAMM</name>
<dbReference type="Pfam" id="PF01636">
    <property type="entry name" value="APH"/>
    <property type="match status" value="1"/>
</dbReference>
<organism evidence="3 4">
    <name type="scientific">Candidatus Paraluminiphilus aquimaris</name>
    <dbReference type="NCBI Taxonomy" id="2518994"/>
    <lineage>
        <taxon>Bacteria</taxon>
        <taxon>Pseudomonadati</taxon>
        <taxon>Pseudomonadota</taxon>
        <taxon>Gammaproteobacteria</taxon>
        <taxon>Cellvibrionales</taxon>
        <taxon>Halieaceae</taxon>
        <taxon>Candidatus Paraluminiphilus</taxon>
    </lineage>
</organism>
<dbReference type="PANTHER" id="PTHR21310:SF57">
    <property type="entry name" value="BLR2944 PROTEIN"/>
    <property type="match status" value="1"/>
</dbReference>
<dbReference type="InterPro" id="IPR041726">
    <property type="entry name" value="ACAD10_11_N"/>
</dbReference>
<dbReference type="Gene3D" id="3.30.200.20">
    <property type="entry name" value="Phosphorylase Kinase, domain 1"/>
    <property type="match status" value="1"/>
</dbReference>
<dbReference type="InterPro" id="IPR011009">
    <property type="entry name" value="Kinase-like_dom_sf"/>
</dbReference>
<evidence type="ECO:0000259" key="1">
    <source>
        <dbReference type="Pfam" id="PF01636"/>
    </source>
</evidence>
<dbReference type="InterPro" id="IPR051678">
    <property type="entry name" value="AGP_Transferase"/>
</dbReference>
<dbReference type="RefSeq" id="WP_279241185.1">
    <property type="nucleotide sequence ID" value="NZ_CP036501.1"/>
</dbReference>
<accession>A0ABY6Q743</accession>
<feature type="domain" description="DUF6285" evidence="2">
    <location>
        <begin position="366"/>
        <end position="457"/>
    </location>
</feature>
<dbReference type="InterPro" id="IPR002575">
    <property type="entry name" value="Aminoglycoside_PTrfase"/>
</dbReference>
<keyword evidence="4" id="KW-1185">Reference proteome</keyword>
<feature type="domain" description="Aminoglycoside phosphotransferase" evidence="1">
    <location>
        <begin position="27"/>
        <end position="257"/>
    </location>
</feature>
<evidence type="ECO:0000313" key="4">
    <source>
        <dbReference type="Proteomes" id="UP001317963"/>
    </source>
</evidence>
<proteinExistence type="predicted"/>
<dbReference type="Pfam" id="PF19802">
    <property type="entry name" value="DUF6285"/>
    <property type="match status" value="1"/>
</dbReference>